<dbReference type="EMBL" id="BPLR01000102">
    <property type="protein sequence ID" value="GIY92142.1"/>
    <property type="molecule type" value="Genomic_DNA"/>
</dbReference>
<comment type="caution">
    <text evidence="1">The sequence shown here is derived from an EMBL/GenBank/DDBJ whole genome shotgun (WGS) entry which is preliminary data.</text>
</comment>
<dbReference type="AlphaFoldDB" id="A0AAV4XAD5"/>
<proteinExistence type="predicted"/>
<reference evidence="1 2" key="1">
    <citation type="submission" date="2021-06" db="EMBL/GenBank/DDBJ databases">
        <title>Caerostris extrusa draft genome.</title>
        <authorList>
            <person name="Kono N."/>
            <person name="Arakawa K."/>
        </authorList>
    </citation>
    <scope>NUCLEOTIDE SEQUENCE [LARGE SCALE GENOMIC DNA]</scope>
</reference>
<evidence type="ECO:0000313" key="1">
    <source>
        <dbReference type="EMBL" id="GIY92142.1"/>
    </source>
</evidence>
<gene>
    <name evidence="1" type="ORF">CEXT_307451</name>
</gene>
<protein>
    <submittedName>
        <fullName evidence="1">Uncharacterized protein</fullName>
    </submittedName>
</protein>
<dbReference type="Proteomes" id="UP001054945">
    <property type="component" value="Unassembled WGS sequence"/>
</dbReference>
<keyword evidence="2" id="KW-1185">Reference proteome</keyword>
<name>A0AAV4XAD5_CAEEX</name>
<evidence type="ECO:0000313" key="2">
    <source>
        <dbReference type="Proteomes" id="UP001054945"/>
    </source>
</evidence>
<accession>A0AAV4XAD5</accession>
<sequence length="92" mass="10549">MRNSRSVDSLFKLHNRSPEFQISSCSTANVLKKMSPFDISFDYLHCQILKSGSSKLLNINNSIYTVKSFPMLLQSECKKVPIFLPQELLMPH</sequence>
<organism evidence="1 2">
    <name type="scientific">Caerostris extrusa</name>
    <name type="common">Bark spider</name>
    <name type="synonym">Caerostris bankana</name>
    <dbReference type="NCBI Taxonomy" id="172846"/>
    <lineage>
        <taxon>Eukaryota</taxon>
        <taxon>Metazoa</taxon>
        <taxon>Ecdysozoa</taxon>
        <taxon>Arthropoda</taxon>
        <taxon>Chelicerata</taxon>
        <taxon>Arachnida</taxon>
        <taxon>Araneae</taxon>
        <taxon>Araneomorphae</taxon>
        <taxon>Entelegynae</taxon>
        <taxon>Araneoidea</taxon>
        <taxon>Araneidae</taxon>
        <taxon>Caerostris</taxon>
    </lineage>
</organism>